<dbReference type="NCBIfam" id="TIGR00481">
    <property type="entry name" value="YbhB/YbcL family Raf kinase inhibitor-like protein"/>
    <property type="match status" value="1"/>
</dbReference>
<feature type="transmembrane region" description="Helical" evidence="1">
    <location>
        <begin position="6"/>
        <end position="25"/>
    </location>
</feature>
<keyword evidence="1" id="KW-0472">Membrane</keyword>
<dbReference type="Proteomes" id="UP000595362">
    <property type="component" value="Chromosome"/>
</dbReference>
<evidence type="ECO:0000313" key="2">
    <source>
        <dbReference type="EMBL" id="QQG35145.1"/>
    </source>
</evidence>
<keyword evidence="1" id="KW-0812">Transmembrane</keyword>
<organism evidence="2 3">
    <name type="scientific">Micavibrio aeruginosavorus</name>
    <dbReference type="NCBI Taxonomy" id="349221"/>
    <lineage>
        <taxon>Bacteria</taxon>
        <taxon>Pseudomonadati</taxon>
        <taxon>Bdellovibrionota</taxon>
        <taxon>Bdellovibrionia</taxon>
        <taxon>Bdellovibrionales</taxon>
        <taxon>Pseudobdellovibrionaceae</taxon>
        <taxon>Micavibrio</taxon>
    </lineage>
</organism>
<sequence length="250" mass="25977">MNQKTIWALTLGLAVMMVAGAVILAQKRVAPPQTVAPVAAVSKPAPAVEASAVVLAPAPAASVTAAAALGAADAPGGVLIDEIKVDLSRVAGTLKMISPDIPASQNDELPRYPLELTCYRNNASPSLSWQGAPEGTAAFVLVLERRAATEKALWSWIMLDVPGGARGMRGNISAESLGLEQGILARNAFDNAAYAGPCEPKGSYLYVLRLFALDQALGLPGTATTTEIVAAMEGHIVDAAEIRAQHYLQK</sequence>
<dbReference type="InterPro" id="IPR008914">
    <property type="entry name" value="PEBP"/>
</dbReference>
<dbReference type="EMBL" id="CP066681">
    <property type="protein sequence ID" value="QQG35145.1"/>
    <property type="molecule type" value="Genomic_DNA"/>
</dbReference>
<dbReference type="InterPro" id="IPR005247">
    <property type="entry name" value="YbhB_YbcL/LppC-like"/>
</dbReference>
<gene>
    <name evidence="2" type="ORF">HYS17_06105</name>
</gene>
<accession>A0A7T5R0B0</accession>
<name>A0A7T5R0B0_9BACT</name>
<proteinExistence type="predicted"/>
<dbReference type="CDD" id="cd00865">
    <property type="entry name" value="PEBP_bact_arch"/>
    <property type="match status" value="1"/>
</dbReference>
<dbReference type="Gene3D" id="3.90.280.10">
    <property type="entry name" value="PEBP-like"/>
    <property type="match status" value="1"/>
</dbReference>
<dbReference type="Pfam" id="PF01161">
    <property type="entry name" value="PBP"/>
    <property type="match status" value="1"/>
</dbReference>
<keyword evidence="1" id="KW-1133">Transmembrane helix</keyword>
<dbReference type="InterPro" id="IPR036610">
    <property type="entry name" value="PEBP-like_sf"/>
</dbReference>
<evidence type="ECO:0000313" key="3">
    <source>
        <dbReference type="Proteomes" id="UP000595362"/>
    </source>
</evidence>
<dbReference type="AlphaFoldDB" id="A0A7T5R0B0"/>
<reference evidence="2 3" key="1">
    <citation type="submission" date="2020-07" db="EMBL/GenBank/DDBJ databases">
        <title>Huge and variable diversity of episymbiotic CPR bacteria and DPANN archaea in groundwater ecosystems.</title>
        <authorList>
            <person name="He C.Y."/>
            <person name="Keren R."/>
            <person name="Whittaker M."/>
            <person name="Farag I.F."/>
            <person name="Doudna J."/>
            <person name="Cate J.H.D."/>
            <person name="Banfield J.F."/>
        </authorList>
    </citation>
    <scope>NUCLEOTIDE SEQUENCE [LARGE SCALE GENOMIC DNA]</scope>
    <source>
        <strain evidence="2">NC_groundwater_70_Ag_B-0.1um_54_66</strain>
    </source>
</reference>
<evidence type="ECO:0000256" key="1">
    <source>
        <dbReference type="SAM" id="Phobius"/>
    </source>
</evidence>
<protein>
    <submittedName>
        <fullName evidence="2">YbhB/YbcL family Raf kinase inhibitor-like protein</fullName>
    </submittedName>
</protein>
<dbReference type="SUPFAM" id="SSF49777">
    <property type="entry name" value="PEBP-like"/>
    <property type="match status" value="1"/>
</dbReference>